<dbReference type="InterPro" id="IPR000477">
    <property type="entry name" value="RT_dom"/>
</dbReference>
<dbReference type="Pfam" id="PF00078">
    <property type="entry name" value="RVT_1"/>
    <property type="match status" value="1"/>
</dbReference>
<evidence type="ECO:0000313" key="2">
    <source>
        <dbReference type="EMBL" id="KAL2517340.1"/>
    </source>
</evidence>
<dbReference type="PANTHER" id="PTHR24559">
    <property type="entry name" value="TRANSPOSON TY3-I GAG-POL POLYPROTEIN"/>
    <property type="match status" value="1"/>
</dbReference>
<evidence type="ECO:0000313" key="3">
    <source>
        <dbReference type="Proteomes" id="UP001604336"/>
    </source>
</evidence>
<name>A0ABD1TY59_9LAMI</name>
<reference evidence="3" key="1">
    <citation type="submission" date="2024-07" db="EMBL/GenBank/DDBJ databases">
        <title>Two chromosome-level genome assemblies of Korean endemic species Abeliophyllum distichum and Forsythia ovata (Oleaceae).</title>
        <authorList>
            <person name="Jang H."/>
        </authorList>
    </citation>
    <scope>NUCLEOTIDE SEQUENCE [LARGE SCALE GENOMIC DNA]</scope>
</reference>
<dbReference type="PROSITE" id="PS50878">
    <property type="entry name" value="RT_POL"/>
    <property type="match status" value="1"/>
</dbReference>
<dbReference type="SUPFAM" id="SSF56672">
    <property type="entry name" value="DNA/RNA polymerases"/>
    <property type="match status" value="1"/>
</dbReference>
<sequence length="254" mass="29440">MYIDFTNLNKACPKDCFLLPRIDTLIDATAEKKRFSFLDAFSGYHQISLVPEDVEKTSFITDFGTFCYTAMPFGLKNAGATYQRMVNRVFGNIVGRTIEAYVDDMVVYSNHEEDHVENLRKIFRVARRSRLKFNPEKCTFDTIGGKFLGFMPSCITLIEVGKIGELPTWMDALKSYLAEGIQPSDPVEARRLRVRIVWFIIIDNHLFKKRISMQYLKCIDANRGFVILTEVHSGMYRNHQGVNRLVFKDDYEIR</sequence>
<dbReference type="EMBL" id="JBFOLK010000004">
    <property type="protein sequence ID" value="KAL2517340.1"/>
    <property type="molecule type" value="Genomic_DNA"/>
</dbReference>
<dbReference type="Gene3D" id="3.30.70.270">
    <property type="match status" value="1"/>
</dbReference>
<organism evidence="2 3">
    <name type="scientific">Abeliophyllum distichum</name>
    <dbReference type="NCBI Taxonomy" id="126358"/>
    <lineage>
        <taxon>Eukaryota</taxon>
        <taxon>Viridiplantae</taxon>
        <taxon>Streptophyta</taxon>
        <taxon>Embryophyta</taxon>
        <taxon>Tracheophyta</taxon>
        <taxon>Spermatophyta</taxon>
        <taxon>Magnoliopsida</taxon>
        <taxon>eudicotyledons</taxon>
        <taxon>Gunneridae</taxon>
        <taxon>Pentapetalae</taxon>
        <taxon>asterids</taxon>
        <taxon>lamiids</taxon>
        <taxon>Lamiales</taxon>
        <taxon>Oleaceae</taxon>
        <taxon>Forsythieae</taxon>
        <taxon>Abeliophyllum</taxon>
    </lineage>
</organism>
<proteinExistence type="predicted"/>
<dbReference type="CDD" id="cd01647">
    <property type="entry name" value="RT_LTR"/>
    <property type="match status" value="1"/>
</dbReference>
<accession>A0ABD1TY59</accession>
<dbReference type="Proteomes" id="UP001604336">
    <property type="component" value="Unassembled WGS sequence"/>
</dbReference>
<dbReference type="InterPro" id="IPR043502">
    <property type="entry name" value="DNA/RNA_pol_sf"/>
</dbReference>
<dbReference type="InterPro" id="IPR043128">
    <property type="entry name" value="Rev_trsase/Diguanyl_cyclase"/>
</dbReference>
<evidence type="ECO:0000259" key="1">
    <source>
        <dbReference type="PROSITE" id="PS50878"/>
    </source>
</evidence>
<dbReference type="Gene3D" id="3.10.10.10">
    <property type="entry name" value="HIV Type 1 Reverse Transcriptase, subunit A, domain 1"/>
    <property type="match status" value="1"/>
</dbReference>
<keyword evidence="3" id="KW-1185">Reference proteome</keyword>
<dbReference type="AlphaFoldDB" id="A0ABD1TY59"/>
<dbReference type="PANTHER" id="PTHR24559:SF444">
    <property type="entry name" value="REVERSE TRANSCRIPTASE DOMAIN-CONTAINING PROTEIN"/>
    <property type="match status" value="1"/>
</dbReference>
<protein>
    <submittedName>
        <fullName evidence="2">Transposon Ty3-I Gag-Pol polyprotein</fullName>
    </submittedName>
</protein>
<comment type="caution">
    <text evidence="2">The sequence shown here is derived from an EMBL/GenBank/DDBJ whole genome shotgun (WGS) entry which is preliminary data.</text>
</comment>
<feature type="domain" description="Reverse transcriptase" evidence="1">
    <location>
        <begin position="1"/>
        <end position="152"/>
    </location>
</feature>
<gene>
    <name evidence="2" type="ORF">Adt_13587</name>
</gene>
<dbReference type="InterPro" id="IPR053134">
    <property type="entry name" value="RNA-dir_DNA_polymerase"/>
</dbReference>